<reference evidence="1 2" key="1">
    <citation type="submission" date="2015-06" db="EMBL/GenBank/DDBJ databases">
        <title>Genome sequence of the organohalide-respiring Dehalogenimonas alkenigignens type strain (IP3-3T).</title>
        <authorList>
            <person name="Key T.A."/>
            <person name="Richmond D.P."/>
            <person name="Bowman K.S."/>
            <person name="Cho Y.-J."/>
            <person name="Chun J."/>
            <person name="da Costa M.S."/>
            <person name="Rainey F.A."/>
            <person name="Moe W.M."/>
        </authorList>
    </citation>
    <scope>NUCLEOTIDE SEQUENCE [LARGE SCALE GENOMIC DNA]</scope>
    <source>
        <strain evidence="1 2">IP3-3</strain>
    </source>
</reference>
<accession>A0A0W0GJB7</accession>
<gene>
    <name evidence="1" type="ORF">DEALK_15120</name>
</gene>
<comment type="caution">
    <text evidence="1">The sequence shown here is derived from an EMBL/GenBank/DDBJ whole genome shotgun (WGS) entry which is preliminary data.</text>
</comment>
<proteinExistence type="predicted"/>
<dbReference type="Proteomes" id="UP000053947">
    <property type="component" value="Unassembled WGS sequence"/>
</dbReference>
<dbReference type="EMBL" id="LFDV01000002">
    <property type="protein sequence ID" value="KTB48665.1"/>
    <property type="molecule type" value="Genomic_DNA"/>
</dbReference>
<evidence type="ECO:0000313" key="2">
    <source>
        <dbReference type="Proteomes" id="UP000053947"/>
    </source>
</evidence>
<dbReference type="AlphaFoldDB" id="A0A0W0GJB7"/>
<evidence type="ECO:0000313" key="1">
    <source>
        <dbReference type="EMBL" id="KTB48665.1"/>
    </source>
</evidence>
<organism evidence="1 2">
    <name type="scientific">Dehalogenimonas alkenigignens</name>
    <dbReference type="NCBI Taxonomy" id="1217799"/>
    <lineage>
        <taxon>Bacteria</taxon>
        <taxon>Bacillati</taxon>
        <taxon>Chloroflexota</taxon>
        <taxon>Dehalococcoidia</taxon>
        <taxon>Dehalococcoidales</taxon>
        <taxon>Dehalococcoidaceae</taxon>
        <taxon>Dehalogenimonas</taxon>
    </lineage>
</organism>
<keyword evidence="2" id="KW-1185">Reference proteome</keyword>
<protein>
    <submittedName>
        <fullName evidence="1">Zinc-ribbon domain</fullName>
    </submittedName>
</protein>
<sequence>MPYCSNCGEFLESDYHFCVACGKPYNPSIQQGNKRDLIEPPKYEVLERLVISNFSRIMAEIKKQRMSQGATSTIDRRAEIVLKAYMGDKAEIQELDTIIRSVFPIDFDCYYAAAKSELIRLITNSGKQQSIGKSEIEPRVPTNNKVCVFCSRKLKPEDIFCIYCGKKVG</sequence>
<name>A0A0W0GJB7_9CHLR</name>